<keyword evidence="1" id="KW-0145">Chemotaxis</keyword>
<feature type="transmembrane region" description="Helical" evidence="5">
    <location>
        <begin position="190"/>
        <end position="212"/>
    </location>
</feature>
<dbReference type="Pfam" id="PF00672">
    <property type="entry name" value="HAMP"/>
    <property type="match status" value="1"/>
</dbReference>
<dbReference type="Gene3D" id="1.10.287.950">
    <property type="entry name" value="Methyl-accepting chemotaxis protein"/>
    <property type="match status" value="1"/>
</dbReference>
<dbReference type="KEGG" id="ccl:Clocl_0974"/>
<proteinExistence type="inferred from homology"/>
<dbReference type="GO" id="GO:0005886">
    <property type="term" value="C:plasma membrane"/>
    <property type="evidence" value="ECO:0007669"/>
    <property type="project" value="TreeGrafter"/>
</dbReference>
<keyword evidence="3" id="KW-0807">Transducer</keyword>
<accession>G8LWZ9</accession>
<dbReference type="EMBL" id="CP003065">
    <property type="protein sequence ID" value="AEV67651.1"/>
    <property type="molecule type" value="Genomic_DNA"/>
</dbReference>
<dbReference type="AlphaFoldDB" id="G8LWZ9"/>
<dbReference type="PROSITE" id="PS50111">
    <property type="entry name" value="CHEMOTAXIS_TRANSDUC_2"/>
    <property type="match status" value="1"/>
</dbReference>
<feature type="transmembrane region" description="Helical" evidence="5">
    <location>
        <begin position="12"/>
        <end position="33"/>
    </location>
</feature>
<dbReference type="FunFam" id="1.10.287.950:FF:000001">
    <property type="entry name" value="Methyl-accepting chemotaxis sensory transducer"/>
    <property type="match status" value="1"/>
</dbReference>
<evidence type="ECO:0000256" key="1">
    <source>
        <dbReference type="ARBA" id="ARBA00022500"/>
    </source>
</evidence>
<dbReference type="Proteomes" id="UP000005435">
    <property type="component" value="Chromosome"/>
</dbReference>
<dbReference type="PROSITE" id="PS50885">
    <property type="entry name" value="HAMP"/>
    <property type="match status" value="1"/>
</dbReference>
<dbReference type="CDD" id="cd11386">
    <property type="entry name" value="MCP_signal"/>
    <property type="match status" value="1"/>
</dbReference>
<feature type="domain" description="HAMP" evidence="7">
    <location>
        <begin position="214"/>
        <end position="266"/>
    </location>
</feature>
<keyword evidence="5" id="KW-1133">Transmembrane helix</keyword>
<dbReference type="Gene3D" id="1.10.8.500">
    <property type="entry name" value="HAMP domain in histidine kinase"/>
    <property type="match status" value="1"/>
</dbReference>
<dbReference type="OrthoDB" id="9814363at2"/>
<dbReference type="PANTHER" id="PTHR43531:SF11">
    <property type="entry name" value="METHYL-ACCEPTING CHEMOTAXIS PROTEIN 3"/>
    <property type="match status" value="1"/>
</dbReference>
<evidence type="ECO:0000259" key="6">
    <source>
        <dbReference type="PROSITE" id="PS50111"/>
    </source>
</evidence>
<dbReference type="InterPro" id="IPR004090">
    <property type="entry name" value="Chemotax_Me-accpt_rcpt"/>
</dbReference>
<dbReference type="GO" id="GO:0004888">
    <property type="term" value="F:transmembrane signaling receptor activity"/>
    <property type="evidence" value="ECO:0007669"/>
    <property type="project" value="InterPro"/>
</dbReference>
<evidence type="ECO:0000313" key="9">
    <source>
        <dbReference type="Proteomes" id="UP000005435"/>
    </source>
</evidence>
<dbReference type="GO" id="GO:0006935">
    <property type="term" value="P:chemotaxis"/>
    <property type="evidence" value="ECO:0007669"/>
    <property type="project" value="UniProtKB-KW"/>
</dbReference>
<organism evidence="8 9">
    <name type="scientific">Acetivibrio clariflavus (strain DSM 19732 / NBRC 101661 / EBR45)</name>
    <name type="common">Clostridium clariflavum</name>
    <dbReference type="NCBI Taxonomy" id="720554"/>
    <lineage>
        <taxon>Bacteria</taxon>
        <taxon>Bacillati</taxon>
        <taxon>Bacillota</taxon>
        <taxon>Clostridia</taxon>
        <taxon>Eubacteriales</taxon>
        <taxon>Oscillospiraceae</taxon>
        <taxon>Acetivibrio</taxon>
    </lineage>
</organism>
<dbReference type="SUPFAM" id="SSF58104">
    <property type="entry name" value="Methyl-accepting chemotaxis protein (MCP) signaling domain"/>
    <property type="match status" value="1"/>
</dbReference>
<reference evidence="8 9" key="2">
    <citation type="journal article" date="2012" name="Stand. Genomic Sci.">
        <title>Complete Genome Sequence of Clostridium clariflavum DSM 19732.</title>
        <authorList>
            <person name="Izquierdo J.A."/>
            <person name="Goodwin L."/>
            <person name="Davenport K.W."/>
            <person name="Teshima H."/>
            <person name="Bruce D."/>
            <person name="Detter C."/>
            <person name="Tapia R."/>
            <person name="Han S."/>
            <person name="Land M."/>
            <person name="Hauser L."/>
            <person name="Jeffries C.D."/>
            <person name="Han J."/>
            <person name="Pitluck S."/>
            <person name="Nolan M."/>
            <person name="Chen A."/>
            <person name="Huntemann M."/>
            <person name="Mavromatis K."/>
            <person name="Mikhailova N."/>
            <person name="Liolios K."/>
            <person name="Woyke T."/>
            <person name="Lynd L.R."/>
        </authorList>
    </citation>
    <scope>NUCLEOTIDE SEQUENCE [LARGE SCALE GENOMIC DNA]</scope>
    <source>
        <strain evidence="9">DSM 19732 / NBRC 101661 / EBR45</strain>
    </source>
</reference>
<protein>
    <submittedName>
        <fullName evidence="8">Methyl-accepting chemotaxis protein</fullName>
    </submittedName>
</protein>
<dbReference type="SMART" id="SM00304">
    <property type="entry name" value="HAMP"/>
    <property type="match status" value="1"/>
</dbReference>
<feature type="region of interest" description="Disordered" evidence="4">
    <location>
        <begin position="579"/>
        <end position="619"/>
    </location>
</feature>
<dbReference type="eggNOG" id="COG0840">
    <property type="taxonomic scope" value="Bacteria"/>
</dbReference>
<dbReference type="STRING" id="720554.Clocl_0974"/>
<dbReference type="PANTHER" id="PTHR43531">
    <property type="entry name" value="PROTEIN ICFG"/>
    <property type="match status" value="1"/>
</dbReference>
<evidence type="ECO:0000313" key="8">
    <source>
        <dbReference type="EMBL" id="AEV67651.1"/>
    </source>
</evidence>
<comment type="similarity">
    <text evidence="2">Belongs to the methyl-accepting chemotaxis (MCP) protein family.</text>
</comment>
<dbReference type="GO" id="GO:0007165">
    <property type="term" value="P:signal transduction"/>
    <property type="evidence" value="ECO:0007669"/>
    <property type="project" value="UniProtKB-KW"/>
</dbReference>
<dbReference type="RefSeq" id="WP_014254269.1">
    <property type="nucleotide sequence ID" value="NC_016627.1"/>
</dbReference>
<dbReference type="HOGENOM" id="CLU_000445_107_16_9"/>
<dbReference type="SMART" id="SM00283">
    <property type="entry name" value="MA"/>
    <property type="match status" value="1"/>
</dbReference>
<evidence type="ECO:0000256" key="4">
    <source>
        <dbReference type="SAM" id="MobiDB-lite"/>
    </source>
</evidence>
<dbReference type="InterPro" id="IPR051310">
    <property type="entry name" value="MCP_chemotaxis"/>
</dbReference>
<keyword evidence="9" id="KW-1185">Reference proteome</keyword>
<evidence type="ECO:0000256" key="3">
    <source>
        <dbReference type="PROSITE-ProRule" id="PRU00284"/>
    </source>
</evidence>
<dbReference type="InterPro" id="IPR004089">
    <property type="entry name" value="MCPsignal_dom"/>
</dbReference>
<sequence length="619" mass="67518" precursor="true">MSWFYNLKISVKLLISFMIVATIAAVIGIVGVVNLRNIDYQNTLLYEENALGLQYAGEANGRFQRTRVNTLKVLFLGDNSDARSEYMGKITEHLSNAEKELKAYEDGIINEKDREIFDELKPLWEEYKSIVQNYIGLIQSGKIEEAKKLLLEDSDTTIDSLNELFLKISEYNATAAKERADSNTRAANSAVSMMIMVIVIGVIMAVFLGIFISRIISKPVKMLEGAAEKLALGDINVKVEATTKDEIGSLMAAFSKVVDNIREQAHAVEKIAEGDMTIQVKVKSENDLMGKKLTEMIRINNEVLGNIRSAADQVASGAKQVSDSSQILSQSSTEQATSIEEITVSMSQIAEHTKRNAMNAQQANEISLKAKENAMAGNRQMQEMIKAMAEINDSSANISKIIKVIDDIAFQTNILALNAAVEAARAGQHGKGFAVVADEVRNLAARSANAAKETTELIENSIKKVEIGNQIANNTAEALNEIVDGISKAAELVGEIATASNEQASGIAQINQAISQVAQVVQTNSATAEEGASASEELSSQAELLKESVSRFKLKKSKGNFGLEGLDVETIKSIEEMVGRKKLHKPSRKTFDSNNEDLVSVGSEHKHEISLEDDNFGKY</sequence>
<dbReference type="InterPro" id="IPR024478">
    <property type="entry name" value="HlyB_4HB_MCP"/>
</dbReference>
<feature type="compositionally biased region" description="Basic and acidic residues" evidence="4">
    <location>
        <begin position="603"/>
        <end position="619"/>
    </location>
</feature>
<evidence type="ECO:0000259" key="7">
    <source>
        <dbReference type="PROSITE" id="PS50885"/>
    </source>
</evidence>
<evidence type="ECO:0000256" key="5">
    <source>
        <dbReference type="SAM" id="Phobius"/>
    </source>
</evidence>
<dbReference type="Pfam" id="PF12729">
    <property type="entry name" value="4HB_MCP_1"/>
    <property type="match status" value="1"/>
</dbReference>
<feature type="domain" description="Methyl-accepting transducer" evidence="6">
    <location>
        <begin position="310"/>
        <end position="539"/>
    </location>
</feature>
<name>G8LWZ9_ACECE</name>
<dbReference type="Pfam" id="PF00015">
    <property type="entry name" value="MCPsignal"/>
    <property type="match status" value="1"/>
</dbReference>
<reference evidence="9" key="1">
    <citation type="submission" date="2011-12" db="EMBL/GenBank/DDBJ databases">
        <title>Complete sequence of Clostridium clariflavum DSM 19732.</title>
        <authorList>
            <consortium name="US DOE Joint Genome Institute"/>
            <person name="Lucas S."/>
            <person name="Han J."/>
            <person name="Lapidus A."/>
            <person name="Cheng J.-F."/>
            <person name="Goodwin L."/>
            <person name="Pitluck S."/>
            <person name="Peters L."/>
            <person name="Teshima H."/>
            <person name="Detter J.C."/>
            <person name="Han C."/>
            <person name="Tapia R."/>
            <person name="Land M."/>
            <person name="Hauser L."/>
            <person name="Kyrpides N."/>
            <person name="Ivanova N."/>
            <person name="Pagani I."/>
            <person name="Kitzmiller T."/>
            <person name="Lynd L."/>
            <person name="Izquierdo J."/>
            <person name="Woyke T."/>
        </authorList>
    </citation>
    <scope>NUCLEOTIDE SEQUENCE [LARGE SCALE GENOMIC DNA]</scope>
    <source>
        <strain evidence="9">DSM 19732 / NBRC 101661 / EBR45</strain>
    </source>
</reference>
<dbReference type="CDD" id="cd06225">
    <property type="entry name" value="HAMP"/>
    <property type="match status" value="1"/>
</dbReference>
<keyword evidence="5" id="KW-0472">Membrane</keyword>
<dbReference type="InterPro" id="IPR003660">
    <property type="entry name" value="HAMP_dom"/>
</dbReference>
<gene>
    <name evidence="8" type="ordered locus">Clocl_0974</name>
</gene>
<dbReference type="PRINTS" id="PR00260">
    <property type="entry name" value="CHEMTRNSDUCR"/>
</dbReference>
<keyword evidence="5" id="KW-0812">Transmembrane</keyword>
<evidence type="ECO:0000256" key="2">
    <source>
        <dbReference type="ARBA" id="ARBA00029447"/>
    </source>
</evidence>